<feature type="compositionally biased region" description="Low complexity" evidence="1">
    <location>
        <begin position="249"/>
        <end position="263"/>
    </location>
</feature>
<gene>
    <name evidence="2" type="ORF">HMPREF1129_1194</name>
</gene>
<evidence type="ECO:0000313" key="2">
    <source>
        <dbReference type="EMBL" id="EJN85089.1"/>
    </source>
</evidence>
<comment type="caution">
    <text evidence="2">The sequence shown here is derived from an EMBL/GenBank/DDBJ whole genome shotgun (WGS) entry which is preliminary data.</text>
</comment>
<accession>J3JK65</accession>
<dbReference type="AlphaFoldDB" id="J3JK65"/>
<feature type="region of interest" description="Disordered" evidence="1">
    <location>
        <begin position="243"/>
        <end position="269"/>
    </location>
</feature>
<organism evidence="2 3">
    <name type="scientific">Actinomyces naeslundii (strain ATCC 12104 / DSM 43013 / CCUG 2238 / JCM 8349 / NCTC 10301 / Howell 279)</name>
    <dbReference type="NCBI Taxonomy" id="1115803"/>
    <lineage>
        <taxon>Bacteria</taxon>
        <taxon>Bacillati</taxon>
        <taxon>Actinomycetota</taxon>
        <taxon>Actinomycetes</taxon>
        <taxon>Actinomycetales</taxon>
        <taxon>Actinomycetaceae</taxon>
        <taxon>Actinomyces</taxon>
    </lineage>
</organism>
<evidence type="ECO:0000313" key="3">
    <source>
        <dbReference type="Proteomes" id="UP000007814"/>
    </source>
</evidence>
<reference evidence="2 3" key="1">
    <citation type="submission" date="2012-07" db="EMBL/GenBank/DDBJ databases">
        <authorList>
            <person name="Durkin A.S."/>
            <person name="McCorrison J."/>
            <person name="Torralba M."/>
            <person name="Gillis M."/>
            <person name="Methe B."/>
            <person name="Sutton G."/>
            <person name="Nelson K.E."/>
        </authorList>
    </citation>
    <scope>NUCLEOTIDE SEQUENCE [LARGE SCALE GENOMIC DNA]</scope>
    <source>
        <strain evidence="3">ATCC 12104 / DSM 43013 / CCUG 2238 / JCM 8349 / NCTC 10301 / Howell 279</strain>
    </source>
</reference>
<dbReference type="RefSeq" id="WP_003782069.1">
    <property type="nucleotide sequence ID" value="NZ_ALJK01000098.1"/>
</dbReference>
<protein>
    <submittedName>
        <fullName evidence="2">Uncharacterized protein</fullName>
    </submittedName>
</protein>
<proteinExistence type="predicted"/>
<dbReference type="eggNOG" id="COG1240">
    <property type="taxonomic scope" value="Bacteria"/>
</dbReference>
<dbReference type="EMBL" id="ALJK01000098">
    <property type="protein sequence ID" value="EJN85089.1"/>
    <property type="molecule type" value="Genomic_DNA"/>
</dbReference>
<name>J3JK65_ACTNH</name>
<dbReference type="PATRIC" id="fig|1115803.3.peg.1130"/>
<sequence>MTTPRPVQPAIVARAVNSRLRVGRLIQAGQAITLTQTDATTCGPTCLLAARLLLAPGERRAVTGELAQEMATSEPGREGRHLMSLLSRHQLRIQRAMNVHGLGVLPWPKALGSTPWSVARQMTEIAEACALGRSRRRYTVRWVSDHGPAWGSEVASIREVLAGGFPVILVTGGPLVLDHDAEVDPTAGARLRASLARTPAVPRHYVLALPWQTIEQDDPGEGSVHIYEPSSGSVRPLNLTVPCDPYRPGPASSAAGPASSPSSLPKTVHGENQLCESDIHADTTGHAAHYCARS</sequence>
<dbReference type="Proteomes" id="UP000007814">
    <property type="component" value="Unassembled WGS sequence"/>
</dbReference>
<evidence type="ECO:0000256" key="1">
    <source>
        <dbReference type="SAM" id="MobiDB-lite"/>
    </source>
</evidence>